<protein>
    <submittedName>
        <fullName evidence="2">Hypothetical_protein</fullName>
    </submittedName>
</protein>
<sequence>MFEQFQIQYILLPRDKHTSLILSKAKYRFSHTCFHFQKDRYLQQRPSRQLADQFYLIRQLYFKKLVLASQFLFAISFGYYCQLKYIVLYIENICLIVVTCRGLSSSRCEQNLNKILCNCIKLSPPPSYYVLPAAFPPKFLFARSSGCSQEVFTGFDRTGNASCREKEYQKVEQ</sequence>
<evidence type="ECO:0000313" key="3">
    <source>
        <dbReference type="Proteomes" id="UP001642409"/>
    </source>
</evidence>
<organism evidence="1">
    <name type="scientific">Hexamita inflata</name>
    <dbReference type="NCBI Taxonomy" id="28002"/>
    <lineage>
        <taxon>Eukaryota</taxon>
        <taxon>Metamonada</taxon>
        <taxon>Diplomonadida</taxon>
        <taxon>Hexamitidae</taxon>
        <taxon>Hexamitinae</taxon>
        <taxon>Hexamita</taxon>
    </lineage>
</organism>
<accession>A0AA86N4Y5</accession>
<dbReference type="Proteomes" id="UP001642409">
    <property type="component" value="Unassembled WGS sequence"/>
</dbReference>
<proteinExistence type="predicted"/>
<dbReference type="EMBL" id="CATOUU010000008">
    <property type="protein sequence ID" value="CAI9912873.1"/>
    <property type="molecule type" value="Genomic_DNA"/>
</dbReference>
<evidence type="ECO:0000313" key="2">
    <source>
        <dbReference type="EMBL" id="CAL6086450.1"/>
    </source>
</evidence>
<dbReference type="AlphaFoldDB" id="A0AA86N4Y5"/>
<reference evidence="1" key="1">
    <citation type="submission" date="2023-06" db="EMBL/GenBank/DDBJ databases">
        <authorList>
            <person name="Kurt Z."/>
        </authorList>
    </citation>
    <scope>NUCLEOTIDE SEQUENCE</scope>
</reference>
<comment type="caution">
    <text evidence="1">The sequence shown here is derived from an EMBL/GenBank/DDBJ whole genome shotgun (WGS) entry which is preliminary data.</text>
</comment>
<dbReference type="EMBL" id="CAXDID020000393">
    <property type="protein sequence ID" value="CAL6086450.1"/>
    <property type="molecule type" value="Genomic_DNA"/>
</dbReference>
<gene>
    <name evidence="1" type="ORF">HINF_LOCUS518</name>
    <name evidence="2" type="ORF">HINF_LOCUS63170</name>
</gene>
<keyword evidence="3" id="KW-1185">Reference proteome</keyword>
<reference evidence="2 3" key="2">
    <citation type="submission" date="2024-07" db="EMBL/GenBank/DDBJ databases">
        <authorList>
            <person name="Akdeniz Z."/>
        </authorList>
    </citation>
    <scope>NUCLEOTIDE SEQUENCE [LARGE SCALE GENOMIC DNA]</scope>
</reference>
<name>A0AA86N4Y5_9EUKA</name>
<evidence type="ECO:0000313" key="1">
    <source>
        <dbReference type="EMBL" id="CAI9912873.1"/>
    </source>
</evidence>